<dbReference type="PANTHER" id="PTHR15410:SF2">
    <property type="entry name" value="HIRA-INTERACTING PROTEIN 3"/>
    <property type="match status" value="1"/>
</dbReference>
<feature type="compositionally biased region" description="Basic and acidic residues" evidence="4">
    <location>
        <begin position="1"/>
        <end position="23"/>
    </location>
</feature>
<dbReference type="AlphaFoldDB" id="A0A9Q0I1Y2"/>
<feature type="domain" description="Histone chaperone" evidence="5">
    <location>
        <begin position="395"/>
        <end position="433"/>
    </location>
</feature>
<feature type="region of interest" description="Disordered" evidence="4">
    <location>
        <begin position="1"/>
        <end position="56"/>
    </location>
</feature>
<accession>A0A9Q0I1Y2</accession>
<feature type="compositionally biased region" description="Basic and acidic residues" evidence="4">
    <location>
        <begin position="100"/>
        <end position="111"/>
    </location>
</feature>
<comment type="caution">
    <text evidence="6">The sequence shown here is derived from an EMBL/GenBank/DDBJ whole genome shotgun (WGS) entry which is preliminary data.</text>
</comment>
<feature type="region of interest" description="Disordered" evidence="4">
    <location>
        <begin position="68"/>
        <end position="333"/>
    </location>
</feature>
<evidence type="ECO:0000256" key="1">
    <source>
        <dbReference type="ARBA" id="ARBA00004123"/>
    </source>
</evidence>
<evidence type="ECO:0000259" key="5">
    <source>
        <dbReference type="SMART" id="SM01082"/>
    </source>
</evidence>
<dbReference type="InterPro" id="IPR019098">
    <property type="entry name" value="Histone_chaperone_domain_CHZ"/>
</dbReference>
<evidence type="ECO:0000256" key="3">
    <source>
        <dbReference type="ARBA" id="ARBA00023242"/>
    </source>
</evidence>
<feature type="region of interest" description="Disordered" evidence="4">
    <location>
        <begin position="405"/>
        <end position="474"/>
    </location>
</feature>
<dbReference type="EMBL" id="JANIIK010000146">
    <property type="protein sequence ID" value="KAJ3583707.1"/>
    <property type="molecule type" value="Genomic_DNA"/>
</dbReference>
<dbReference type="OrthoDB" id="552755at2759"/>
<keyword evidence="2" id="KW-0143">Chaperone</keyword>
<keyword evidence="7" id="KW-1185">Reference proteome</keyword>
<dbReference type="Proteomes" id="UP001148018">
    <property type="component" value="Unassembled WGS sequence"/>
</dbReference>
<protein>
    <recommendedName>
        <fullName evidence="5">Histone chaperone domain-containing protein</fullName>
    </recommendedName>
</protein>
<proteinExistence type="predicted"/>
<dbReference type="InterPro" id="IPR037647">
    <property type="entry name" value="HIRIP3"/>
</dbReference>
<evidence type="ECO:0000256" key="2">
    <source>
        <dbReference type="ARBA" id="ARBA00023186"/>
    </source>
</evidence>
<name>A0A9Q0I1Y2_9TELE</name>
<sequence>MDHNKETQMRTFIKDRDTSESEKASVVPSSSKRKREEEDKLSAKRICLSSSSGGMGVKSKHVYMELKTSRCHRETAVRKARWIKMVPKNKWTSPTRHRTGKDPQKGGKGGEKTGSGKQQANPSSEDEKESSPSLSDEEEDKDSKKGNAPGDKLDGKRKGGRKPESGKQQANPSSEDEKDEDEKESSPPQSDKESEEEDKDSKKKKTKTPGNTFDGKQKGGKGGEKTGSGKKQANPSSDEEKESSPPPSDEEEDKDPKKKHTPKQDGGNSEDADGDKAGEVPPTMKTNKDAQDSDSSSSLCSLEDEKDGDKKLTKKNRDRKKPNVEDSEKEKHGEVKVLRLKRYIALCGLKRNYKKLLEGCRSVHSKVAVLKKELEDAGIKGQPSLKKCKKVQLKIEEARDLADLDVSNIISTQGRPKRRAASPWGKPQASPAARYKRTVNSDSEDSSPTDHKPQRRTDWGNLRGIISNDEGDSD</sequence>
<organism evidence="6 7">
    <name type="scientific">Muraenolepis orangiensis</name>
    <name type="common">Patagonian moray cod</name>
    <dbReference type="NCBI Taxonomy" id="630683"/>
    <lineage>
        <taxon>Eukaryota</taxon>
        <taxon>Metazoa</taxon>
        <taxon>Chordata</taxon>
        <taxon>Craniata</taxon>
        <taxon>Vertebrata</taxon>
        <taxon>Euteleostomi</taxon>
        <taxon>Actinopterygii</taxon>
        <taxon>Neopterygii</taxon>
        <taxon>Teleostei</taxon>
        <taxon>Neoteleostei</taxon>
        <taxon>Acanthomorphata</taxon>
        <taxon>Zeiogadaria</taxon>
        <taxon>Gadariae</taxon>
        <taxon>Gadiformes</taxon>
        <taxon>Muraenolepidoidei</taxon>
        <taxon>Muraenolepididae</taxon>
        <taxon>Muraenolepis</taxon>
    </lineage>
</organism>
<dbReference type="SMART" id="SM01082">
    <property type="entry name" value="CHZ"/>
    <property type="match status" value="1"/>
</dbReference>
<feature type="compositionally biased region" description="Basic and acidic residues" evidence="4">
    <location>
        <begin position="448"/>
        <end position="458"/>
    </location>
</feature>
<comment type="subcellular location">
    <subcellularLocation>
        <location evidence="1">Nucleus</location>
    </subcellularLocation>
</comment>
<evidence type="ECO:0000313" key="6">
    <source>
        <dbReference type="EMBL" id="KAJ3583707.1"/>
    </source>
</evidence>
<gene>
    <name evidence="6" type="ORF">NHX12_015821</name>
</gene>
<feature type="compositionally biased region" description="Basic and acidic residues" evidence="4">
    <location>
        <begin position="215"/>
        <end position="224"/>
    </location>
</feature>
<keyword evidence="3" id="KW-0539">Nucleus</keyword>
<feature type="compositionally biased region" description="Basic and acidic residues" evidence="4">
    <location>
        <begin position="321"/>
        <end position="333"/>
    </location>
</feature>
<evidence type="ECO:0000313" key="7">
    <source>
        <dbReference type="Proteomes" id="UP001148018"/>
    </source>
</evidence>
<dbReference type="PANTHER" id="PTHR15410">
    <property type="entry name" value="HIRA-INTERACTING PROTEIN 3"/>
    <property type="match status" value="1"/>
</dbReference>
<reference evidence="6" key="1">
    <citation type="submission" date="2022-07" db="EMBL/GenBank/DDBJ databases">
        <title>Chromosome-level genome of Muraenolepis orangiensis.</title>
        <authorList>
            <person name="Kim J."/>
        </authorList>
    </citation>
    <scope>NUCLEOTIDE SEQUENCE</scope>
    <source>
        <strain evidence="6">KU_S4_2022</strain>
        <tissue evidence="6">Muscle</tissue>
    </source>
</reference>
<evidence type="ECO:0000256" key="4">
    <source>
        <dbReference type="SAM" id="MobiDB-lite"/>
    </source>
</evidence>
<feature type="compositionally biased region" description="Basic and acidic residues" evidence="4">
    <location>
        <begin position="68"/>
        <end position="77"/>
    </location>
</feature>
<feature type="compositionally biased region" description="Basic and acidic residues" evidence="4">
    <location>
        <begin position="141"/>
        <end position="165"/>
    </location>
</feature>
<dbReference type="GO" id="GO:0005634">
    <property type="term" value="C:nucleus"/>
    <property type="evidence" value="ECO:0007669"/>
    <property type="project" value="UniProtKB-SubCell"/>
</dbReference>
<feature type="compositionally biased region" description="Acidic residues" evidence="4">
    <location>
        <begin position="174"/>
        <end position="183"/>
    </location>
</feature>